<dbReference type="EMBL" id="LAZR01018590">
    <property type="protein sequence ID" value="KKL95813.1"/>
    <property type="molecule type" value="Genomic_DNA"/>
</dbReference>
<sequence>MVSNLCSQDKKKEKLCYVYKNIKGEKMKSIETKSGLVIANDYTRIVHGGRGDYIEIDKTQIVETNINIPESEKWRREYGMAYYLEFRSNDENSVKIYYQLRTVSYADYQIGFYYVAVGDVIIKNNGLDKFL</sequence>
<reference evidence="1" key="1">
    <citation type="journal article" date="2015" name="Nature">
        <title>Complex archaea that bridge the gap between prokaryotes and eukaryotes.</title>
        <authorList>
            <person name="Spang A."/>
            <person name="Saw J.H."/>
            <person name="Jorgensen S.L."/>
            <person name="Zaremba-Niedzwiedzka K."/>
            <person name="Martijn J."/>
            <person name="Lind A.E."/>
            <person name="van Eijk R."/>
            <person name="Schleper C."/>
            <person name="Guy L."/>
            <person name="Ettema T.J."/>
        </authorList>
    </citation>
    <scope>NUCLEOTIDE SEQUENCE</scope>
</reference>
<proteinExistence type="predicted"/>
<gene>
    <name evidence="1" type="ORF">LCGC14_1850820</name>
</gene>
<comment type="caution">
    <text evidence="1">The sequence shown here is derived from an EMBL/GenBank/DDBJ whole genome shotgun (WGS) entry which is preliminary data.</text>
</comment>
<dbReference type="AlphaFoldDB" id="A0A0F9GAR8"/>
<organism evidence="1">
    <name type="scientific">marine sediment metagenome</name>
    <dbReference type="NCBI Taxonomy" id="412755"/>
    <lineage>
        <taxon>unclassified sequences</taxon>
        <taxon>metagenomes</taxon>
        <taxon>ecological metagenomes</taxon>
    </lineage>
</organism>
<name>A0A0F9GAR8_9ZZZZ</name>
<evidence type="ECO:0000313" key="1">
    <source>
        <dbReference type="EMBL" id="KKL95813.1"/>
    </source>
</evidence>
<protein>
    <submittedName>
        <fullName evidence="1">Uncharacterized protein</fullName>
    </submittedName>
</protein>
<accession>A0A0F9GAR8</accession>